<keyword evidence="2" id="KW-1185">Reference proteome</keyword>
<name>A0A1Y1WU85_9FUNG</name>
<evidence type="ECO:0000313" key="1">
    <source>
        <dbReference type="EMBL" id="ORX76868.1"/>
    </source>
</evidence>
<dbReference type="AlphaFoldDB" id="A0A1Y1WU85"/>
<sequence length="113" mass="13473">MTCSWCSWASLGLGISHSGRCTARWFRRHSKIWYRGRGRWHTSGRRSRIEERTGWRSMTCSWCSWASLGLGISHSGRCIARWFRRHSKIWYRGRGSWHTSGRRSRIGERTGWR</sequence>
<accession>A0A1Y1WU85</accession>
<reference evidence="1 2" key="1">
    <citation type="submission" date="2016-07" db="EMBL/GenBank/DDBJ databases">
        <title>Pervasive Adenine N6-methylation of Active Genes in Fungi.</title>
        <authorList>
            <consortium name="DOE Joint Genome Institute"/>
            <person name="Mondo S.J."/>
            <person name="Dannebaum R.O."/>
            <person name="Kuo R.C."/>
            <person name="Labutti K."/>
            <person name="Haridas S."/>
            <person name="Kuo A."/>
            <person name="Salamov A."/>
            <person name="Ahrendt S.R."/>
            <person name="Lipzen A."/>
            <person name="Sullivan W."/>
            <person name="Andreopoulos W.B."/>
            <person name="Clum A."/>
            <person name="Lindquist E."/>
            <person name="Daum C."/>
            <person name="Ramamoorthy G.K."/>
            <person name="Gryganskyi A."/>
            <person name="Culley D."/>
            <person name="Magnuson J.K."/>
            <person name="James T.Y."/>
            <person name="O'Malley M.A."/>
            <person name="Stajich J.E."/>
            <person name="Spatafora J.W."/>
            <person name="Visel A."/>
            <person name="Grigoriev I.V."/>
        </authorList>
    </citation>
    <scope>NUCLEOTIDE SEQUENCE [LARGE SCALE GENOMIC DNA]</scope>
    <source>
        <strain evidence="1 2">CBS 931.73</strain>
    </source>
</reference>
<evidence type="ECO:0000313" key="2">
    <source>
        <dbReference type="Proteomes" id="UP000193498"/>
    </source>
</evidence>
<protein>
    <submittedName>
        <fullName evidence="1">Uncharacterized protein</fullName>
    </submittedName>
</protein>
<comment type="caution">
    <text evidence="1">The sequence shown here is derived from an EMBL/GenBank/DDBJ whole genome shotgun (WGS) entry which is preliminary data.</text>
</comment>
<dbReference type="Proteomes" id="UP000193498">
    <property type="component" value="Unassembled WGS sequence"/>
</dbReference>
<dbReference type="InParanoid" id="A0A1Y1WU85"/>
<organism evidence="1 2">
    <name type="scientific">Basidiobolus meristosporus CBS 931.73</name>
    <dbReference type="NCBI Taxonomy" id="1314790"/>
    <lineage>
        <taxon>Eukaryota</taxon>
        <taxon>Fungi</taxon>
        <taxon>Fungi incertae sedis</taxon>
        <taxon>Zoopagomycota</taxon>
        <taxon>Entomophthoromycotina</taxon>
        <taxon>Basidiobolomycetes</taxon>
        <taxon>Basidiobolales</taxon>
        <taxon>Basidiobolaceae</taxon>
        <taxon>Basidiobolus</taxon>
    </lineage>
</organism>
<proteinExistence type="predicted"/>
<gene>
    <name evidence="1" type="ORF">K493DRAFT_107765</name>
</gene>
<dbReference type="EMBL" id="MCFE01000912">
    <property type="protein sequence ID" value="ORX76868.1"/>
    <property type="molecule type" value="Genomic_DNA"/>
</dbReference>